<accession>C9R8Q2</accession>
<reference evidence="2 3" key="1">
    <citation type="submission" date="2009-10" db="EMBL/GenBank/DDBJ databases">
        <title>Complete sequence of chromosome of Ammonifex degensii KC4.</title>
        <authorList>
            <consortium name="US DOE Joint Genome Institute"/>
            <person name="Kerfeld C."/>
            <person name="Goodner B."/>
            <person name="Huber H."/>
            <person name="Stetter K."/>
            <person name="Lucas S."/>
            <person name="Copeland A."/>
            <person name="Lapidus A."/>
            <person name="Glavina del Rio T."/>
            <person name="Dalin E."/>
            <person name="Tice H."/>
            <person name="Bruce D."/>
            <person name="Goodwin L."/>
            <person name="Pitluck S."/>
            <person name="Saunders E."/>
            <person name="Brettin T."/>
            <person name="Detter J.C."/>
            <person name="Han C."/>
            <person name="Larimer F."/>
            <person name="Land M."/>
            <person name="Hauser L."/>
            <person name="Kyrpides N."/>
            <person name="Ovchinnikova G."/>
            <person name="Richardson P."/>
        </authorList>
    </citation>
    <scope>NUCLEOTIDE SEQUENCE [LARGE SCALE GENOMIC DNA]</scope>
    <source>
        <strain evidence="3">DSM 10501 / KC4</strain>
    </source>
</reference>
<organism evidence="2 3">
    <name type="scientific">Ammonifex degensii (strain DSM 10501 / KC4)</name>
    <dbReference type="NCBI Taxonomy" id="429009"/>
    <lineage>
        <taxon>Bacteria</taxon>
        <taxon>Bacillati</taxon>
        <taxon>Bacillota</taxon>
        <taxon>Clostridia</taxon>
        <taxon>Thermoanaerobacterales</taxon>
        <taxon>Thermoanaerobacteraceae</taxon>
        <taxon>Ammonifex</taxon>
    </lineage>
</organism>
<gene>
    <name evidence="2" type="ordered locus">Adeg_1586</name>
</gene>
<dbReference type="EMBL" id="CP001785">
    <property type="protein sequence ID" value="ACX52681.1"/>
    <property type="molecule type" value="Genomic_DNA"/>
</dbReference>
<protein>
    <submittedName>
        <fullName evidence="2">Uncharacterized protein</fullName>
    </submittedName>
</protein>
<evidence type="ECO:0000313" key="2">
    <source>
        <dbReference type="EMBL" id="ACX52681.1"/>
    </source>
</evidence>
<proteinExistence type="predicted"/>
<dbReference type="KEGG" id="adg:Adeg_1586"/>
<evidence type="ECO:0000313" key="3">
    <source>
        <dbReference type="Proteomes" id="UP000002620"/>
    </source>
</evidence>
<dbReference type="Proteomes" id="UP000002620">
    <property type="component" value="Chromosome"/>
</dbReference>
<sequence>MKERALELGVASKDKQTFWRRQADRMELSTTDLWVLALTAGSLGFLYLLSFLAARLS</sequence>
<dbReference type="AlphaFoldDB" id="C9R8Q2"/>
<keyword evidence="1" id="KW-1133">Transmembrane helix</keyword>
<feature type="transmembrane region" description="Helical" evidence="1">
    <location>
        <begin position="33"/>
        <end position="54"/>
    </location>
</feature>
<keyword evidence="1" id="KW-0812">Transmembrane</keyword>
<dbReference type="RefSeq" id="WP_015739558.1">
    <property type="nucleotide sequence ID" value="NC_013385.1"/>
</dbReference>
<keyword evidence="1" id="KW-0472">Membrane</keyword>
<name>C9R8Q2_AMMDK</name>
<keyword evidence="3" id="KW-1185">Reference proteome</keyword>
<dbReference type="HOGENOM" id="CLU_2986359_0_0_9"/>
<evidence type="ECO:0000256" key="1">
    <source>
        <dbReference type="SAM" id="Phobius"/>
    </source>
</evidence>